<dbReference type="OrthoDB" id="9810508at2"/>
<name>U2EQ31_9GAMM</name>
<evidence type="ECO:0000313" key="3">
    <source>
        <dbReference type="EMBL" id="ERJ20172.1"/>
    </source>
</evidence>
<organism evidence="3 4">
    <name type="scientific">Salinisphaera shabanensis E1L3A</name>
    <dbReference type="NCBI Taxonomy" id="1033802"/>
    <lineage>
        <taxon>Bacteria</taxon>
        <taxon>Pseudomonadati</taxon>
        <taxon>Pseudomonadota</taxon>
        <taxon>Gammaproteobacteria</taxon>
        <taxon>Salinisphaerales</taxon>
        <taxon>Salinisphaeraceae</taxon>
        <taxon>Salinisphaera</taxon>
    </lineage>
</organism>
<keyword evidence="4" id="KW-1185">Reference proteome</keyword>
<reference evidence="3 4" key="2">
    <citation type="journal article" date="2013" name="PLoS ONE">
        <title>INDIGO - INtegrated Data Warehouse of MIcrobial GenOmes with Examples from the Red Sea Extremophiles.</title>
        <authorList>
            <person name="Alam I."/>
            <person name="Antunes A."/>
            <person name="Kamau A.A."/>
            <person name="Ba Alawi W."/>
            <person name="Kalkatawi M."/>
            <person name="Stingl U."/>
            <person name="Bajic V.B."/>
        </authorList>
    </citation>
    <scope>NUCLEOTIDE SEQUENCE [LARGE SCALE GENOMIC DNA]</scope>
    <source>
        <strain evidence="3 4">E1L3A</strain>
    </source>
</reference>
<protein>
    <submittedName>
        <fullName evidence="3">3-deoxy-D-manno-octulosonic-acid transferase protein</fullName>
        <ecNumber evidence="3">2.-.-.-</ecNumber>
    </submittedName>
</protein>
<dbReference type="GO" id="GO:0016740">
    <property type="term" value="F:transferase activity"/>
    <property type="evidence" value="ECO:0007669"/>
    <property type="project" value="UniProtKB-KW"/>
</dbReference>
<evidence type="ECO:0000259" key="2">
    <source>
        <dbReference type="Pfam" id="PF04028"/>
    </source>
</evidence>
<reference evidence="3 4" key="1">
    <citation type="journal article" date="2011" name="J. Bacteriol.">
        <title>Genome sequence of Salinisphaera shabanensis, a gammaproteobacterium from the harsh, variable environment of the brine-seawater interface of the Shaban Deep in the Red Sea.</title>
        <authorList>
            <person name="Antunes A."/>
            <person name="Alam I."/>
            <person name="Bajic V.B."/>
            <person name="Stingl U."/>
        </authorList>
    </citation>
    <scope>NUCLEOTIDE SEQUENCE [LARGE SCALE GENOMIC DNA]</scope>
    <source>
        <strain evidence="3 4">E1L3A</strain>
    </source>
</reference>
<feature type="region of interest" description="Disordered" evidence="1">
    <location>
        <begin position="217"/>
        <end position="253"/>
    </location>
</feature>
<evidence type="ECO:0000313" key="4">
    <source>
        <dbReference type="Proteomes" id="UP000006242"/>
    </source>
</evidence>
<gene>
    <name evidence="3" type="ORF">SSPSH_000721</name>
</gene>
<dbReference type="EC" id="2.-.-.-" evidence="3"/>
<dbReference type="AlphaFoldDB" id="U2EQ31"/>
<feature type="compositionally biased region" description="Polar residues" evidence="1">
    <location>
        <begin position="240"/>
        <end position="253"/>
    </location>
</feature>
<dbReference type="CDD" id="cd07983">
    <property type="entry name" value="LPLAT_DUF374-like"/>
    <property type="match status" value="1"/>
</dbReference>
<feature type="domain" description="DUF374" evidence="2">
    <location>
        <begin position="79"/>
        <end position="143"/>
    </location>
</feature>
<dbReference type="EMBL" id="AFNV02000004">
    <property type="protein sequence ID" value="ERJ20172.1"/>
    <property type="molecule type" value="Genomic_DNA"/>
</dbReference>
<comment type="caution">
    <text evidence="3">The sequence shown here is derived from an EMBL/GenBank/DDBJ whole genome shotgun (WGS) entry which is preliminary data.</text>
</comment>
<dbReference type="Proteomes" id="UP000006242">
    <property type="component" value="Unassembled WGS sequence"/>
</dbReference>
<keyword evidence="3" id="KW-0808">Transferase</keyword>
<sequence>MSQDSQSPPSWTTRLGMRIGLPLLRLVARALLASCRIQHVSGDGRLSESIDSGRALLLCCWHQRLSVSVGFLLQAKARGLRPGFLVSPSRDGEIVAGVVDGMGAHVIRGSATRTGARAMRDLYGVMKTGVSPIIHPDGPHGPAFIAKPGTLMLAQMTQATVLPMSFSADRYWQLGSWDRLIIPKPFARVVITIGEPLTVARGANIDEAARTLGTRLDELTRDADHQTGATPRPPRYLGTETENAPETDSANSD</sequence>
<dbReference type="RefSeq" id="WP_021031370.1">
    <property type="nucleotide sequence ID" value="NZ_AFNV02000004.1"/>
</dbReference>
<dbReference type="InterPro" id="IPR007172">
    <property type="entry name" value="DUF374"/>
</dbReference>
<dbReference type="eggNOG" id="COG2121">
    <property type="taxonomic scope" value="Bacteria"/>
</dbReference>
<accession>U2EQ31</accession>
<proteinExistence type="predicted"/>
<evidence type="ECO:0000256" key="1">
    <source>
        <dbReference type="SAM" id="MobiDB-lite"/>
    </source>
</evidence>
<dbReference type="STRING" id="1033802.SSPSH_000721"/>
<dbReference type="Pfam" id="PF04028">
    <property type="entry name" value="DUF374"/>
    <property type="match status" value="1"/>
</dbReference>